<dbReference type="Proteomes" id="UP000008281">
    <property type="component" value="Unassembled WGS sequence"/>
</dbReference>
<keyword evidence="1" id="KW-1133">Transmembrane helix</keyword>
<dbReference type="eggNOG" id="ENOG502THET">
    <property type="taxonomic scope" value="Eukaryota"/>
</dbReference>
<dbReference type="PROSITE" id="PS51257">
    <property type="entry name" value="PROKAR_LIPOPROTEIN"/>
    <property type="match status" value="1"/>
</dbReference>
<keyword evidence="1" id="KW-0812">Transmembrane</keyword>
<dbReference type="FunCoup" id="E3NFY6">
    <property type="interactions" value="478"/>
</dbReference>
<dbReference type="GeneID" id="9800510"/>
<evidence type="ECO:0000313" key="3">
    <source>
        <dbReference type="EMBL" id="EFO96596.1"/>
    </source>
</evidence>
<accession>E3NFY6</accession>
<name>E3NFY6_CAERE</name>
<dbReference type="OMA" id="QFHLFIV"/>
<dbReference type="KEGG" id="crq:GCK72_009249"/>
<dbReference type="RefSeq" id="XP_003092684.2">
    <property type="nucleotide sequence ID" value="XM_003092636.2"/>
</dbReference>
<keyword evidence="2" id="KW-0732">Signal</keyword>
<gene>
    <name evidence="3" type="ORF">CRE_29198</name>
</gene>
<dbReference type="InParanoid" id="E3NFY6"/>
<evidence type="ECO:0000256" key="2">
    <source>
        <dbReference type="SAM" id="SignalP"/>
    </source>
</evidence>
<sequence length="191" mass="22302">MGALRAPLLIILLFLPTVISQFHLFIVISCQSYCHVTFRHHEMEYYSVMEHTAQIARHFEDPVPNVTFQVDNFFNTTDFMPVTTSIEWISHLNKTFYFNRDGVMIIGHYFCPEGRCLIDNTRAEYKDKIEKWSFLLVLLGVIFFLLLSGVADVVYKWTKEKIIGRKDKSQPYNSLELMDMSKKNSVTTSRA</sequence>
<dbReference type="HOGENOM" id="CLU_1455650_0_0_1"/>
<evidence type="ECO:0008006" key="5">
    <source>
        <dbReference type="Google" id="ProtNLM"/>
    </source>
</evidence>
<evidence type="ECO:0000256" key="1">
    <source>
        <dbReference type="SAM" id="Phobius"/>
    </source>
</evidence>
<dbReference type="EMBL" id="DS268646">
    <property type="protein sequence ID" value="EFO96596.1"/>
    <property type="molecule type" value="Genomic_DNA"/>
</dbReference>
<dbReference type="AlphaFoldDB" id="E3NFY6"/>
<keyword evidence="1" id="KW-0472">Membrane</keyword>
<dbReference type="OrthoDB" id="5774646at2759"/>
<dbReference type="CTD" id="9800510"/>
<evidence type="ECO:0000313" key="4">
    <source>
        <dbReference type="Proteomes" id="UP000008281"/>
    </source>
</evidence>
<feature type="transmembrane region" description="Helical" evidence="1">
    <location>
        <begin position="132"/>
        <end position="155"/>
    </location>
</feature>
<feature type="chain" id="PRO_5003178547" description="CX domain-containing protein" evidence="2">
    <location>
        <begin position="21"/>
        <end position="191"/>
    </location>
</feature>
<proteinExistence type="predicted"/>
<keyword evidence="4" id="KW-1185">Reference proteome</keyword>
<reference evidence="3" key="1">
    <citation type="submission" date="2007-07" db="EMBL/GenBank/DDBJ databases">
        <title>PCAP assembly of the Caenorhabditis remanei genome.</title>
        <authorList>
            <consortium name="The Caenorhabditis remanei Sequencing Consortium"/>
            <person name="Wilson R.K."/>
        </authorList>
    </citation>
    <scope>NUCLEOTIDE SEQUENCE [LARGE SCALE GENOMIC DNA]</scope>
    <source>
        <strain evidence="3">PB4641</strain>
    </source>
</reference>
<feature type="signal peptide" evidence="2">
    <location>
        <begin position="1"/>
        <end position="20"/>
    </location>
</feature>
<protein>
    <recommendedName>
        <fullName evidence="5">CX domain-containing protein</fullName>
    </recommendedName>
</protein>
<dbReference type="STRING" id="31234.E3NFY6"/>
<organism evidence="4">
    <name type="scientific">Caenorhabditis remanei</name>
    <name type="common">Caenorhabditis vulgaris</name>
    <dbReference type="NCBI Taxonomy" id="31234"/>
    <lineage>
        <taxon>Eukaryota</taxon>
        <taxon>Metazoa</taxon>
        <taxon>Ecdysozoa</taxon>
        <taxon>Nematoda</taxon>
        <taxon>Chromadorea</taxon>
        <taxon>Rhabditida</taxon>
        <taxon>Rhabditina</taxon>
        <taxon>Rhabditomorpha</taxon>
        <taxon>Rhabditoidea</taxon>
        <taxon>Rhabditidae</taxon>
        <taxon>Peloderinae</taxon>
        <taxon>Caenorhabditis</taxon>
    </lineage>
</organism>